<protein>
    <submittedName>
        <fullName evidence="3">TolC family protein</fullName>
    </submittedName>
</protein>
<dbReference type="Gene3D" id="1.20.1600.10">
    <property type="entry name" value="Outer membrane efflux proteins (OEP)"/>
    <property type="match status" value="1"/>
</dbReference>
<accession>A0A8J7TPW9</accession>
<comment type="caution">
    <text evidence="3">The sequence shown here is derived from an EMBL/GenBank/DDBJ whole genome shotgun (WGS) entry which is preliminary data.</text>
</comment>
<keyword evidence="2" id="KW-0732">Signal</keyword>
<reference evidence="3" key="1">
    <citation type="submission" date="2021-02" db="EMBL/GenBank/DDBJ databases">
        <title>Genome-Resolved Metagenomics of a Microbial Community Performing Photosynthetic Biological Nutrient Removal.</title>
        <authorList>
            <person name="Mcdaniel E.A."/>
        </authorList>
    </citation>
    <scope>NUCLEOTIDE SEQUENCE</scope>
    <source>
        <strain evidence="3">UWPOB_OBS1</strain>
    </source>
</reference>
<dbReference type="Pfam" id="PF02321">
    <property type="entry name" value="OEP"/>
    <property type="match status" value="1"/>
</dbReference>
<dbReference type="EMBL" id="JAFLCK010000039">
    <property type="protein sequence ID" value="MBN8662458.1"/>
    <property type="molecule type" value="Genomic_DNA"/>
</dbReference>
<evidence type="ECO:0000313" key="3">
    <source>
        <dbReference type="EMBL" id="MBN8662458.1"/>
    </source>
</evidence>
<dbReference type="AlphaFoldDB" id="A0A8J7TPW9"/>
<feature type="signal peptide" evidence="2">
    <location>
        <begin position="1"/>
        <end position="22"/>
    </location>
</feature>
<comment type="similarity">
    <text evidence="1">Belongs to the outer membrane factor (OMF) (TC 1.B.17) family.</text>
</comment>
<dbReference type="PANTHER" id="PTHR30203:SF24">
    <property type="entry name" value="BLR4935 PROTEIN"/>
    <property type="match status" value="1"/>
</dbReference>
<name>A0A8J7TPW9_9BACT</name>
<proteinExistence type="inferred from homology"/>
<dbReference type="Proteomes" id="UP000664277">
    <property type="component" value="Unassembled WGS sequence"/>
</dbReference>
<organism evidence="3 4">
    <name type="scientific">Candidatus Obscuribacter phosphatis</name>
    <dbReference type="NCBI Taxonomy" id="1906157"/>
    <lineage>
        <taxon>Bacteria</taxon>
        <taxon>Bacillati</taxon>
        <taxon>Candidatus Melainabacteria</taxon>
        <taxon>Candidatus Obscuribacterales</taxon>
        <taxon>Candidatus Obscuribacteraceae</taxon>
        <taxon>Candidatus Obscuribacter</taxon>
    </lineage>
</organism>
<evidence type="ECO:0000256" key="1">
    <source>
        <dbReference type="ARBA" id="ARBA00007613"/>
    </source>
</evidence>
<evidence type="ECO:0000313" key="4">
    <source>
        <dbReference type="Proteomes" id="UP000664277"/>
    </source>
</evidence>
<dbReference type="PANTHER" id="PTHR30203">
    <property type="entry name" value="OUTER MEMBRANE CATION EFFLUX PROTEIN"/>
    <property type="match status" value="1"/>
</dbReference>
<dbReference type="InterPro" id="IPR003423">
    <property type="entry name" value="OMP_efflux"/>
</dbReference>
<sequence length="496" mass="54765">MDRVGVFSILLIVALFSPEAAAFAQGKDASTDGPPLRPPLSLSPLSLTAEKTQDLGLDFQKFIDRVDRNYPKLIGAVAEKKIASAKRLEKTGAFDPVLTSVNEFLRVQDTFEPGKAKNAVHNESRIDLLTRSGIKVFTGMRLNPNDTKTPFVPSGKAGEYFGGVAVPLARGLMINEKAAMEKQAKLGEPLAEQLFGLTRLEVLLKAAASYYECMGARARLAVANDLLSLAVARTEQIKERVVSGDSPALEIKEAEQEIQRRQSIFVKAQREFQKAAYSLSVFLWSDAGTPGGVPRLEEVPSLSPEPILLSDEIWKRGRQEALDKRPELKRIELERKQVQIELKLAKNMILPAIDAYVSQGADTGPQGIGYVIRGGVAVSAPLRQRTARGQAQAASLKLEKLDQEEKAERLRIQTEVDDTVSAINTSYERYVANLEEVRKARDVEEGERMRYAAGDGTLFLVNQRERATAEARMRLAEVHTEYLQAMAAFRAVTCRL</sequence>
<evidence type="ECO:0000256" key="2">
    <source>
        <dbReference type="SAM" id="SignalP"/>
    </source>
</evidence>
<dbReference type="InterPro" id="IPR010131">
    <property type="entry name" value="MdtP/NodT-like"/>
</dbReference>
<gene>
    <name evidence="3" type="ORF">J0M35_18960</name>
</gene>
<dbReference type="SUPFAM" id="SSF56954">
    <property type="entry name" value="Outer membrane efflux proteins (OEP)"/>
    <property type="match status" value="1"/>
</dbReference>
<feature type="chain" id="PRO_5035329709" evidence="2">
    <location>
        <begin position="23"/>
        <end position="496"/>
    </location>
</feature>
<dbReference type="GO" id="GO:0015562">
    <property type="term" value="F:efflux transmembrane transporter activity"/>
    <property type="evidence" value="ECO:0007669"/>
    <property type="project" value="InterPro"/>
</dbReference>